<feature type="compositionally biased region" description="Gly residues" evidence="6">
    <location>
        <begin position="319"/>
        <end position="347"/>
    </location>
</feature>
<comment type="similarity">
    <text evidence="1">Belongs to the peptidase C40 family.</text>
</comment>
<comment type="caution">
    <text evidence="8">The sequence shown here is derived from an EMBL/GenBank/DDBJ whole genome shotgun (WGS) entry which is preliminary data.</text>
</comment>
<evidence type="ECO:0000313" key="8">
    <source>
        <dbReference type="EMBL" id="TQJ07781.1"/>
    </source>
</evidence>
<dbReference type="AlphaFoldDB" id="A0A542DXG1"/>
<protein>
    <submittedName>
        <fullName evidence="8">NlpC/P60 family protein</fullName>
    </submittedName>
</protein>
<dbReference type="PROSITE" id="PS51935">
    <property type="entry name" value="NLPC_P60"/>
    <property type="match status" value="1"/>
</dbReference>
<keyword evidence="4" id="KW-0788">Thiol protease</keyword>
<keyword evidence="3" id="KW-0378">Hydrolase</keyword>
<keyword evidence="2" id="KW-0645">Protease</keyword>
<dbReference type="GO" id="GO:0006508">
    <property type="term" value="P:proteolysis"/>
    <property type="evidence" value="ECO:0007669"/>
    <property type="project" value="UniProtKB-KW"/>
</dbReference>
<dbReference type="OrthoDB" id="9815778at2"/>
<feature type="domain" description="NlpC/P60" evidence="7">
    <location>
        <begin position="369"/>
        <end position="488"/>
    </location>
</feature>
<dbReference type="Gene3D" id="3.90.1720.10">
    <property type="entry name" value="endopeptidase domain like (from Nostoc punctiforme)"/>
    <property type="match status" value="1"/>
</dbReference>
<keyword evidence="5" id="KW-0175">Coiled coil</keyword>
<gene>
    <name evidence="8" type="ORF">FB458_0849</name>
</gene>
<dbReference type="EMBL" id="VFMN01000001">
    <property type="protein sequence ID" value="TQJ07781.1"/>
    <property type="molecule type" value="Genomic_DNA"/>
</dbReference>
<dbReference type="RefSeq" id="WP_141847042.1">
    <property type="nucleotide sequence ID" value="NZ_VFMN01000001.1"/>
</dbReference>
<keyword evidence="9" id="KW-1185">Reference proteome</keyword>
<dbReference type="PANTHER" id="PTHR47053">
    <property type="entry name" value="MUREIN DD-ENDOPEPTIDASE MEPH-RELATED"/>
    <property type="match status" value="1"/>
</dbReference>
<dbReference type="InterPro" id="IPR000064">
    <property type="entry name" value="NLP_P60_dom"/>
</dbReference>
<evidence type="ECO:0000313" key="9">
    <source>
        <dbReference type="Proteomes" id="UP000317893"/>
    </source>
</evidence>
<evidence type="ECO:0000256" key="2">
    <source>
        <dbReference type="ARBA" id="ARBA00022670"/>
    </source>
</evidence>
<evidence type="ECO:0000256" key="6">
    <source>
        <dbReference type="SAM" id="MobiDB-lite"/>
    </source>
</evidence>
<dbReference type="PANTHER" id="PTHR47053:SF1">
    <property type="entry name" value="MUREIN DD-ENDOPEPTIDASE MEPH-RELATED"/>
    <property type="match status" value="1"/>
</dbReference>
<accession>A0A542DXG1</accession>
<sequence length="488" mass="48306">MTPTQRPAETDRLRPWRRRPHRLVCVGLVGLTALTGLAGVSPAAHADPSPVFPSQTQVDQAKAAAGAAAGQVAALDQQLAASRAMVAELAQGSADAMEAASGARLALARATAQARSAEAAARTAKAQADQAGLDLSRLAADVYASGGGGTGQLDVFFGDGGPQSVLDRAAGVEAVGAEQADLVDRAGEADHLAAAAQQAAAEARGRQATAAAAAQAAADRAQQAVATAQTQTARLQAQQTQVTARLAALQKTSVALEQQRQAGLAAAAERAREEANRRAAAAAAAAAARQAAAQAAQRAAAQRAAAQAATTARQQQQAQGGGSNGGSNGGSTSGSGGSSGGSGGSSGGSAPTPTPTPAPTPPPPPPPSSGGVSAVLAYARAQLGKPYVWGASGPGSFDCSGLTMMAWAQAGVSLTHYTGAQYAETARVPIGQLQPGDLVFYGTSGLDSHHVGLYIGGGMMIHAPNPSTVVKIASIYSMSDLVPYGGRP</sequence>
<evidence type="ECO:0000256" key="1">
    <source>
        <dbReference type="ARBA" id="ARBA00007074"/>
    </source>
</evidence>
<proteinExistence type="inferred from homology"/>
<evidence type="ECO:0000259" key="7">
    <source>
        <dbReference type="PROSITE" id="PS51935"/>
    </source>
</evidence>
<feature type="region of interest" description="Disordered" evidence="6">
    <location>
        <begin position="306"/>
        <end position="372"/>
    </location>
</feature>
<name>A0A542DXG1_9MICO</name>
<dbReference type="InterPro" id="IPR051202">
    <property type="entry name" value="Peptidase_C40"/>
</dbReference>
<organism evidence="8 9">
    <name type="scientific">Lapillicoccus jejuensis</name>
    <dbReference type="NCBI Taxonomy" id="402171"/>
    <lineage>
        <taxon>Bacteria</taxon>
        <taxon>Bacillati</taxon>
        <taxon>Actinomycetota</taxon>
        <taxon>Actinomycetes</taxon>
        <taxon>Micrococcales</taxon>
        <taxon>Intrasporangiaceae</taxon>
        <taxon>Lapillicoccus</taxon>
    </lineage>
</organism>
<feature type="compositionally biased region" description="Pro residues" evidence="6">
    <location>
        <begin position="352"/>
        <end position="368"/>
    </location>
</feature>
<reference evidence="8 9" key="1">
    <citation type="submission" date="2019-06" db="EMBL/GenBank/DDBJ databases">
        <title>Sequencing the genomes of 1000 actinobacteria strains.</title>
        <authorList>
            <person name="Klenk H.-P."/>
        </authorList>
    </citation>
    <scope>NUCLEOTIDE SEQUENCE [LARGE SCALE GENOMIC DNA]</scope>
    <source>
        <strain evidence="8 9">DSM 18607</strain>
    </source>
</reference>
<feature type="coiled-coil region" evidence="5">
    <location>
        <begin position="211"/>
        <end position="238"/>
    </location>
</feature>
<evidence type="ECO:0000256" key="4">
    <source>
        <dbReference type="ARBA" id="ARBA00022807"/>
    </source>
</evidence>
<dbReference type="InterPro" id="IPR038765">
    <property type="entry name" value="Papain-like_cys_pep_sf"/>
</dbReference>
<evidence type="ECO:0000256" key="3">
    <source>
        <dbReference type="ARBA" id="ARBA00022801"/>
    </source>
</evidence>
<dbReference type="Pfam" id="PF00877">
    <property type="entry name" value="NLPC_P60"/>
    <property type="match status" value="1"/>
</dbReference>
<evidence type="ECO:0000256" key="5">
    <source>
        <dbReference type="SAM" id="Coils"/>
    </source>
</evidence>
<feature type="compositionally biased region" description="Low complexity" evidence="6">
    <location>
        <begin position="306"/>
        <end position="318"/>
    </location>
</feature>
<dbReference type="GO" id="GO:0008234">
    <property type="term" value="F:cysteine-type peptidase activity"/>
    <property type="evidence" value="ECO:0007669"/>
    <property type="project" value="UniProtKB-KW"/>
</dbReference>
<dbReference type="SUPFAM" id="SSF54001">
    <property type="entry name" value="Cysteine proteinases"/>
    <property type="match status" value="1"/>
</dbReference>
<dbReference type="Proteomes" id="UP000317893">
    <property type="component" value="Unassembled WGS sequence"/>
</dbReference>